<accession>O52373</accession>
<keyword evidence="2" id="KW-0732">Signal</keyword>
<dbReference type="InterPro" id="IPR010502">
    <property type="entry name" value="Carb-bd_dom_fam9"/>
</dbReference>
<dbReference type="GO" id="GO:0030246">
    <property type="term" value="F:carbohydrate binding"/>
    <property type="evidence" value="ECO:0007669"/>
    <property type="project" value="InterPro"/>
</dbReference>
<proteinExistence type="inferred from homology"/>
<dbReference type="CDD" id="cd00005">
    <property type="entry name" value="CBM9_like_1"/>
    <property type="match status" value="1"/>
</dbReference>
<keyword evidence="12" id="KW-0858">Xylan degradation</keyword>
<dbReference type="GO" id="GO:0031176">
    <property type="term" value="F:endo-1,4-beta-xylanase activity"/>
    <property type="evidence" value="ECO:0007669"/>
    <property type="project" value="UniProtKB-EC"/>
</dbReference>
<keyword evidence="4 9" id="KW-0378">Hydrolase</keyword>
<dbReference type="InterPro" id="IPR031158">
    <property type="entry name" value="GH10_AS"/>
</dbReference>
<dbReference type="SUPFAM" id="SSF51445">
    <property type="entry name" value="(Trans)glycosidases"/>
    <property type="match status" value="1"/>
</dbReference>
<dbReference type="CAZy" id="GH10">
    <property type="family name" value="Glycoside Hydrolase Family 10"/>
</dbReference>
<dbReference type="PROSITE" id="PS51760">
    <property type="entry name" value="GH10_2"/>
    <property type="match status" value="1"/>
</dbReference>
<reference evidence="12" key="2">
    <citation type="submission" date="2018-07" db="EMBL/GenBank/DDBJ databases">
        <authorList>
            <person name="Quirk P.G."/>
            <person name="Krulwich T.A."/>
        </authorList>
    </citation>
    <scope>NUCLEOTIDE SEQUENCE</scope>
    <source>
        <strain evidence="12">Rt69B.1</strain>
    </source>
</reference>
<dbReference type="PRINTS" id="PR00134">
    <property type="entry name" value="GLHYDRLASE10"/>
</dbReference>
<keyword evidence="5 9" id="KW-0119">Carbohydrate metabolism</keyword>
<dbReference type="Gene3D" id="2.60.120.260">
    <property type="entry name" value="Galactose-binding domain-like"/>
    <property type="match status" value="3"/>
</dbReference>
<sequence>MKRKFVALIVLFVFLISIIAPSLSPFSYQSAMADQQNPAASYVKFDFENGTTQGWSPRGNSTTVETVYRIAYEGDYSLKVSGRSAAWDGAIVDVTSSVSVNTMYTVSLFVYHNDVKPQRFSVYAYVKDSSGERYIQVADKVVMPQYWKQIFGRFTITASNPIQSVKLIVCVPSNRSLEFYADNIILTSAQQASSGVVKSCNFEGGGTEGWQARGTGSDAQISVVDTVAHSGSKSLYVSGRADTWQGARIDMTNLLEKGKDYQFSIWVYQNSGSEQEITLTMQRKNADDSTKYDTIKWRQKVASGVWTEVSGSYTVPQTATQLIFYVESPNATLDFYLDDFTVIDKNPPVVNPGLIKSCNFESGTAEDFVARGSGVTVTVVDNVYYHSETKALYVSGRADTWQGAQIDMTNLLEKGKDYQFSIWVYQNSGSDQKITLTMQRKNADDSTNYDTIKWQQTVPSGVWTEVSGSYTVPQTATQLIFYVESPNATLDFYLDDFTVIDKNPVTIPAAAKEPELEIPSLCQQYSQYFSIGVAIPYRVLQNPVERAMVLKHFNSITAENEMKPDAIQRTEGQFNFDVADQYVDFAQSNNIGIRGHTLVWHQQTPDWFFQHSDGSPLDPNNSEDKQLLRNRLKTHIQTLVGRYAEKVYAWDVVNEAIDENQPDGYRRSEWYRILGPTPETGGIPEYIILAFQYAREADPNAKLFYNDYSTENPKKRQFIYNMVKALHDRGLIDGVGLQGHINVDSPAVKEIEDTINLFSTIPGLQIQITELDISVYTSSTQQYDTLPQDIMIKQALKFKELFEMLKRHSDRITNVTLWGLKDDYPWLSKDRSNWPLLFDSNYQAKYNYWAIVEPSVLPVAINKGYANNAQPRIDGIMDKEYKGTIPLSVLNDAGQDIAQVRALWSGNELCLYVTVNDSSVDANNDRVVIFIDQDNGKLPELKDDDFWVSISRNGTKNQSKTGYVKDYVVLQQLNGYTMEVKLLLNNSLAINTNIGFDIAVIDNGQQYSWNDRTNSQYFETDNYGILTMADSIKFASAQKGTPKIDAELDDAWKNAQEIVTDTKVTVTGTVYDSAYAKARMMWDENCIYVYAVVYDPLLNKANTNPWEQDSIEIFIDENNHKTPYYEDDDVQYRVSYENTQTFGTNGDAKNFITATKIIPNGYVVEVQVYMRTTKLSEGMVIGFDIQVNDADHTGGRVGVLTWNDKVGNNWRDTTKFGCLELVAAPAQQPTTQQPSTSPSTSTTVTTVITPATPAPSQQQTTQQQQTQQQQQSQQTQTTAQQQQKTEISATQNQAIVKLEADKPATVALGQDIKVVISPNAVTNKNATVKVEKIEKVSPDIGLGVTIAPAVKVDVENGELVKAVQVEIKVDPISFKDDKIPFAFVIDDTNKTSIVPVKKEVNKVIVNTPKEGTIIVVAAKLEDVYKDVPKTHWAYDTFKQAVTSGLVVGYNDMTLRPAKNVTLAEAAVIVQRAFEVRPKDAGKPANVPDWAASAIKALLDNEIIAEVDDANKPLTRIEAVAIIMKVLENSGINVEPADIEFSDLYEQSSIDVEYLAKAYKLGIVKGYPDGTFRPQNTVTRAELLTLLFRALNSIKK</sequence>
<dbReference type="PROSITE" id="PS00591">
    <property type="entry name" value="GH10_1"/>
    <property type="match status" value="1"/>
</dbReference>
<evidence type="ECO:0000256" key="5">
    <source>
        <dbReference type="ARBA" id="ARBA00023277"/>
    </source>
</evidence>
<evidence type="ECO:0000256" key="1">
    <source>
        <dbReference type="ARBA" id="ARBA00007495"/>
    </source>
</evidence>
<dbReference type="PANTHER" id="PTHR31490">
    <property type="entry name" value="GLYCOSYL HYDROLASE"/>
    <property type="match status" value="1"/>
</dbReference>
<dbReference type="EMBL" id="AH005808">
    <property type="protein sequence ID" value="AAB95325.1"/>
    <property type="molecule type" value="Genomic_DNA"/>
</dbReference>
<dbReference type="InterPro" id="IPR017853">
    <property type="entry name" value="GH"/>
</dbReference>
<protein>
    <recommendedName>
        <fullName evidence="9">Beta-xylanase</fullName>
        <ecNumber evidence="9">3.2.1.8</ecNumber>
    </recommendedName>
</protein>
<gene>
    <name evidence="12" type="primary">xynB</name>
</gene>
<dbReference type="CAZy" id="CBM22">
    <property type="family name" value="Carbohydrate-Binding Module Family 22"/>
</dbReference>
<evidence type="ECO:0000256" key="6">
    <source>
        <dbReference type="ARBA" id="ARBA00023295"/>
    </source>
</evidence>
<dbReference type="SMART" id="SM00633">
    <property type="entry name" value="Glyco_10"/>
    <property type="match status" value="1"/>
</dbReference>
<evidence type="ECO:0000256" key="9">
    <source>
        <dbReference type="RuleBase" id="RU361174"/>
    </source>
</evidence>
<dbReference type="InterPro" id="IPR001119">
    <property type="entry name" value="SLH_dom"/>
</dbReference>
<dbReference type="Gene3D" id="3.20.20.80">
    <property type="entry name" value="Glycosidases"/>
    <property type="match status" value="1"/>
</dbReference>
<feature type="active site" description="Nucleophile" evidence="8">
    <location>
        <position position="770"/>
    </location>
</feature>
<dbReference type="EC" id="3.2.1.8" evidence="9"/>
<dbReference type="Pfam" id="PF06452">
    <property type="entry name" value="CBM9_1"/>
    <property type="match status" value="2"/>
</dbReference>
<dbReference type="SUPFAM" id="SSF49344">
    <property type="entry name" value="CBD9-like"/>
    <property type="match status" value="2"/>
</dbReference>
<dbReference type="Pfam" id="PF02018">
    <property type="entry name" value="CBM_4_9"/>
    <property type="match status" value="3"/>
</dbReference>
<evidence type="ECO:0000313" key="12">
    <source>
        <dbReference type="EMBL" id="AAB95325.1"/>
    </source>
</evidence>
<reference evidence="12" key="1">
    <citation type="journal article" date="1999" name="Extremophiles">
        <title>Family 10 and 11 xylanase genes from Caldicellulosiruptor sp. strain Rt69B.1.</title>
        <authorList>
            <person name="Morris D.D."/>
            <person name="Gibbs M.D."/>
            <person name="Ford M."/>
            <person name="Thomas J."/>
            <person name="Bergquist P.L."/>
        </authorList>
    </citation>
    <scope>NUCLEOTIDE SEQUENCE</scope>
    <source>
        <strain evidence="12">Rt69B.1</strain>
    </source>
</reference>
<dbReference type="InterPro" id="IPR003305">
    <property type="entry name" value="CenC_carb-bd"/>
</dbReference>
<evidence type="ECO:0000259" key="11">
    <source>
        <dbReference type="PROSITE" id="PS51760"/>
    </source>
</evidence>
<evidence type="ECO:0000259" key="10">
    <source>
        <dbReference type="PROSITE" id="PS51272"/>
    </source>
</evidence>
<dbReference type="InterPro" id="IPR008979">
    <property type="entry name" value="Galactose-bd-like_sf"/>
</dbReference>
<evidence type="ECO:0000256" key="4">
    <source>
        <dbReference type="ARBA" id="ARBA00022801"/>
    </source>
</evidence>
<dbReference type="InterPro" id="IPR044846">
    <property type="entry name" value="GH10"/>
</dbReference>
<organism evidence="12">
    <name type="scientific">Caldicellulosiruptor sp. Rt69B.1</name>
    <dbReference type="NCBI Taxonomy" id="70295"/>
    <lineage>
        <taxon>Bacteria</taxon>
        <taxon>Bacillati</taxon>
        <taxon>Bacillota</taxon>
        <taxon>Bacillota incertae sedis</taxon>
        <taxon>Caldicellulosiruptorales</taxon>
        <taxon>Caldicellulosiruptoraceae</taxon>
        <taxon>Caldicellulosiruptor</taxon>
    </lineage>
</organism>
<feature type="domain" description="SLH" evidence="10">
    <location>
        <begin position="1537"/>
        <end position="1595"/>
    </location>
</feature>
<dbReference type="PROSITE" id="PS51272">
    <property type="entry name" value="SLH"/>
    <property type="match status" value="2"/>
</dbReference>
<name>O52373_9FIRM</name>
<dbReference type="CAZy" id="CBM9">
    <property type="family name" value="Carbohydrate-Binding Module Family 9"/>
</dbReference>
<feature type="domain" description="GH10" evidence="11">
    <location>
        <begin position="515"/>
        <end position="854"/>
    </location>
</feature>
<comment type="catalytic activity">
    <reaction evidence="9">
        <text>Endohydrolysis of (1-&gt;4)-beta-D-xylosidic linkages in xylans.</text>
        <dbReference type="EC" id="3.2.1.8"/>
    </reaction>
</comment>
<dbReference type="Pfam" id="PF00395">
    <property type="entry name" value="SLH"/>
    <property type="match status" value="2"/>
</dbReference>
<evidence type="ECO:0000256" key="7">
    <source>
        <dbReference type="ARBA" id="ARBA00023326"/>
    </source>
</evidence>
<dbReference type="GO" id="GO:0045493">
    <property type="term" value="P:xylan catabolic process"/>
    <property type="evidence" value="ECO:0007669"/>
    <property type="project" value="UniProtKB-KW"/>
</dbReference>
<comment type="similarity">
    <text evidence="1 9">Belongs to the glycosyl hydrolase 10 (cellulase F) family.</text>
</comment>
<dbReference type="PANTHER" id="PTHR31490:SF90">
    <property type="entry name" value="ENDO-1,4-BETA-XYLANASE A"/>
    <property type="match status" value="1"/>
</dbReference>
<keyword evidence="3" id="KW-0677">Repeat</keyword>
<keyword evidence="6 9" id="KW-0326">Glycosidase</keyword>
<evidence type="ECO:0000256" key="3">
    <source>
        <dbReference type="ARBA" id="ARBA00022737"/>
    </source>
</evidence>
<feature type="domain" description="SLH" evidence="10">
    <location>
        <begin position="1420"/>
        <end position="1483"/>
    </location>
</feature>
<keyword evidence="7 9" id="KW-0624">Polysaccharide degradation</keyword>
<dbReference type="InterPro" id="IPR001000">
    <property type="entry name" value="GH10_dom"/>
</dbReference>
<dbReference type="PIR" id="T31082">
    <property type="entry name" value="T31082"/>
</dbReference>
<dbReference type="Pfam" id="PF00331">
    <property type="entry name" value="Glyco_hydro_10"/>
    <property type="match status" value="1"/>
</dbReference>
<evidence type="ECO:0000256" key="8">
    <source>
        <dbReference type="PROSITE-ProRule" id="PRU10061"/>
    </source>
</evidence>
<evidence type="ECO:0000256" key="2">
    <source>
        <dbReference type="ARBA" id="ARBA00022729"/>
    </source>
</evidence>
<dbReference type="Gene3D" id="2.60.40.1190">
    <property type="match status" value="2"/>
</dbReference>
<dbReference type="SUPFAM" id="SSF49785">
    <property type="entry name" value="Galactose-binding domain-like"/>
    <property type="match status" value="3"/>
</dbReference>